<evidence type="ECO:0000313" key="2">
    <source>
        <dbReference type="EMBL" id="EJK76004.1"/>
    </source>
</evidence>
<feature type="region of interest" description="Disordered" evidence="1">
    <location>
        <begin position="787"/>
        <end position="823"/>
    </location>
</feature>
<feature type="non-terminal residue" evidence="2">
    <location>
        <position position="1017"/>
    </location>
</feature>
<feature type="region of interest" description="Disordered" evidence="1">
    <location>
        <begin position="1"/>
        <end position="24"/>
    </location>
</feature>
<feature type="region of interest" description="Disordered" evidence="1">
    <location>
        <begin position="281"/>
        <end position="314"/>
    </location>
</feature>
<accession>K0TG26</accession>
<evidence type="ECO:0000256" key="1">
    <source>
        <dbReference type="SAM" id="MobiDB-lite"/>
    </source>
</evidence>
<gene>
    <name evidence="2" type="ORF">THAOC_02256</name>
</gene>
<dbReference type="AlphaFoldDB" id="K0TG26"/>
<keyword evidence="3" id="KW-1185">Reference proteome</keyword>
<organism evidence="2 3">
    <name type="scientific">Thalassiosira oceanica</name>
    <name type="common">Marine diatom</name>
    <dbReference type="NCBI Taxonomy" id="159749"/>
    <lineage>
        <taxon>Eukaryota</taxon>
        <taxon>Sar</taxon>
        <taxon>Stramenopiles</taxon>
        <taxon>Ochrophyta</taxon>
        <taxon>Bacillariophyta</taxon>
        <taxon>Coscinodiscophyceae</taxon>
        <taxon>Thalassiosirophycidae</taxon>
        <taxon>Thalassiosirales</taxon>
        <taxon>Thalassiosiraceae</taxon>
        <taxon>Thalassiosira</taxon>
    </lineage>
</organism>
<feature type="compositionally biased region" description="Pro residues" evidence="1">
    <location>
        <begin position="288"/>
        <end position="309"/>
    </location>
</feature>
<proteinExistence type="predicted"/>
<feature type="region of interest" description="Disordered" evidence="1">
    <location>
        <begin position="716"/>
        <end position="747"/>
    </location>
</feature>
<reference evidence="2 3" key="1">
    <citation type="journal article" date="2012" name="Genome Biol.">
        <title>Genome and low-iron response of an oceanic diatom adapted to chronic iron limitation.</title>
        <authorList>
            <person name="Lommer M."/>
            <person name="Specht M."/>
            <person name="Roy A.S."/>
            <person name="Kraemer L."/>
            <person name="Andreson R."/>
            <person name="Gutowska M.A."/>
            <person name="Wolf J."/>
            <person name="Bergner S.V."/>
            <person name="Schilhabel M.B."/>
            <person name="Klostermeier U.C."/>
            <person name="Beiko R.G."/>
            <person name="Rosenstiel P."/>
            <person name="Hippler M."/>
            <person name="Laroche J."/>
        </authorList>
    </citation>
    <scope>NUCLEOTIDE SEQUENCE [LARGE SCALE GENOMIC DNA]</scope>
    <source>
        <strain evidence="2 3">CCMP1005</strain>
    </source>
</reference>
<feature type="compositionally biased region" description="Basic and acidic residues" evidence="1">
    <location>
        <begin position="787"/>
        <end position="801"/>
    </location>
</feature>
<feature type="compositionally biased region" description="Low complexity" evidence="1">
    <location>
        <begin position="15"/>
        <end position="24"/>
    </location>
</feature>
<dbReference type="Proteomes" id="UP000266841">
    <property type="component" value="Unassembled WGS sequence"/>
</dbReference>
<feature type="compositionally biased region" description="Gly residues" evidence="1">
    <location>
        <begin position="1"/>
        <end position="14"/>
    </location>
</feature>
<evidence type="ECO:0000313" key="3">
    <source>
        <dbReference type="Proteomes" id="UP000266841"/>
    </source>
</evidence>
<sequence length="1017" mass="112410">MSGQGYGSGPGGNGQPAPSGGNPQRSYITIASWAKTVASTEVEKIKLGLKIQYSQRDEDKNFGHNAYPHAFRNKLKGLNNLGTGAFLAVARKDSPKLGWICGIASYSAGFLTSSEHNERVIGMISERTEHSEAAPGYFSNAKNFWKYYTCNDIKSSAIALNSFYAKDENKNKFFDEDDEDDEDGDKKTFNFMPEFLIIPQELIAWFLETEPTAFELYQKLTSLCTTDTVPDEFELAMNWCLCACAKNTECKQDATPILFSTKEEECARWFKTTRVETLLGPRHAPAPQGAPAPATPGPAPGPAPAPAVTPSPTKKWWDMSQSAETTVLILSAKSNPAHVSPAWPGLVAAADLSEAVIVIKDEFEKMRTNLKVFDGSSPDLDLEQILTDVKALRLAPGGAAFAFPKLGEGFSLVQCRQLTPAEISARESRNAAANTARANGTFTYDNALDLQRRDPNDPPMTYVQLLKCVTAYGVLVAVFCTVECPHFIEVWALREVIAAQDKYEAVYFTAYTCRLITFAIMKDAHAYFNNTYQPSTLNMPRIPYPRSDLKSTGQHIAALTPIPRPLDFPQKWLSKGGDADQGGKLGNGGRSGFGQALQAGDREKGAFGTGGGTPADRDHIHREFKNLLAPLTNVDRNTSVGSICHAARRKYDSLPWLYKAGDQPGDMCFQHLFGECRSSRCRRYHATKEDLNAEPGFVRALCEALKPGVQKIATDYQRSRKRQAQKGIDAPWASKTSTPTESDDGVVMRQEERVKKKVKFASKPTAMFNAAGKINNGVNDYWVAKGRRSDEEGAEERREETVATQKVAKKSGPEKAAKTVASQRSAKTVAITERTTKPVRGERVLGKYKGQLKRENKRRKISRQLQQPDDVQYWRTHEPNPEVTYIPRLPRAHRGQMDPAGPALEHPAADLLTEYATFGCPANTGNDWTIDELQAAIDVGPHVSAMVPEAMQQLQEEVALKISNGQVKVFLWDDLKKNLPPKLKISRIAMIPHKSKPYRAILDLSYPIQFRDGTIAP</sequence>
<dbReference type="EMBL" id="AGNL01002597">
    <property type="protein sequence ID" value="EJK76004.1"/>
    <property type="molecule type" value="Genomic_DNA"/>
</dbReference>
<protein>
    <submittedName>
        <fullName evidence="2">Uncharacterized protein</fullName>
    </submittedName>
</protein>
<name>K0TG26_THAOC</name>
<comment type="caution">
    <text evidence="2">The sequence shown here is derived from an EMBL/GenBank/DDBJ whole genome shotgun (WGS) entry which is preliminary data.</text>
</comment>